<reference evidence="1" key="1">
    <citation type="journal article" date="2022" name="Front. Genet.">
        <title>Chromosome-Scale Assembly of the Dendrobium nobile Genome Provides Insights Into the Molecular Mechanism of the Biosynthesis of the Medicinal Active Ingredient of Dendrobium.</title>
        <authorList>
            <person name="Xu Q."/>
            <person name="Niu S.-C."/>
            <person name="Li K.-L."/>
            <person name="Zheng P.-J."/>
            <person name="Zhang X.-J."/>
            <person name="Jia Y."/>
            <person name="Liu Y."/>
            <person name="Niu Y.-X."/>
            <person name="Yu L.-H."/>
            <person name="Chen D.-F."/>
            <person name="Zhang G.-Q."/>
        </authorList>
    </citation>
    <scope>NUCLEOTIDE SEQUENCE</scope>
    <source>
        <tissue evidence="1">Leaf</tissue>
    </source>
</reference>
<dbReference type="EMBL" id="JAGYWB010000012">
    <property type="protein sequence ID" value="KAI0502085.1"/>
    <property type="molecule type" value="Genomic_DNA"/>
</dbReference>
<accession>A0A8T3B6C1</accession>
<evidence type="ECO:0000313" key="1">
    <source>
        <dbReference type="EMBL" id="KAI0502085.1"/>
    </source>
</evidence>
<name>A0A8T3B6C1_DENNO</name>
<evidence type="ECO:0000313" key="2">
    <source>
        <dbReference type="Proteomes" id="UP000829196"/>
    </source>
</evidence>
<organism evidence="1 2">
    <name type="scientific">Dendrobium nobile</name>
    <name type="common">Orchid</name>
    <dbReference type="NCBI Taxonomy" id="94219"/>
    <lineage>
        <taxon>Eukaryota</taxon>
        <taxon>Viridiplantae</taxon>
        <taxon>Streptophyta</taxon>
        <taxon>Embryophyta</taxon>
        <taxon>Tracheophyta</taxon>
        <taxon>Spermatophyta</taxon>
        <taxon>Magnoliopsida</taxon>
        <taxon>Liliopsida</taxon>
        <taxon>Asparagales</taxon>
        <taxon>Orchidaceae</taxon>
        <taxon>Epidendroideae</taxon>
        <taxon>Malaxideae</taxon>
        <taxon>Dendrobiinae</taxon>
        <taxon>Dendrobium</taxon>
    </lineage>
</organism>
<dbReference type="Proteomes" id="UP000829196">
    <property type="component" value="Unassembled WGS sequence"/>
</dbReference>
<dbReference type="AlphaFoldDB" id="A0A8T3B6C1"/>
<protein>
    <submittedName>
        <fullName evidence="1">Uncharacterized protein</fullName>
    </submittedName>
</protein>
<gene>
    <name evidence="1" type="ORF">KFK09_017031</name>
</gene>
<sequence>MVVLGHLYVSYANDMTSHNGLEVFWQPQLLTRRIKTLQSAETFFFRFANILFSSFGCHTMFNLVDITFFEVPIKFLSKAVVDVYLSKSCRGTSFLGSCTKF</sequence>
<proteinExistence type="predicted"/>
<keyword evidence="2" id="KW-1185">Reference proteome</keyword>
<comment type="caution">
    <text evidence="1">The sequence shown here is derived from an EMBL/GenBank/DDBJ whole genome shotgun (WGS) entry which is preliminary data.</text>
</comment>